<dbReference type="Proteomes" id="UP000240410">
    <property type="component" value="Unassembled WGS sequence"/>
</dbReference>
<proteinExistence type="predicted"/>
<accession>A0A2T3M7N5</accession>
<sequence>MFSRNYRLLAQEGHLTMSSLLGGLNSLRNANIDEIHRGLFYSGLFELATGFERLMKIALILDHQLKNHLKNPTNKELKTFGHNIKDLFEKCSLLPQAYGLQQELSLDDKQTKIVTTLTEFAKGSRYYNLDVLTDHNRNEDPISLWLSVIDDHIWSLRSNVRIKLQNNAIQVIERSGMASSWQQNVDGEWITMLDFYYLMSATKKANPYVVWSVIEILRPFYELLHHQCHELQELYALKGKENEIPYMYEFFPFFLTPKSSALRKKQWVWGK</sequence>
<dbReference type="OrthoDB" id="5918660at2"/>
<dbReference type="AlphaFoldDB" id="A0A2T3M7N5"/>
<name>A0A2T3M7N5_PHOLE</name>
<dbReference type="RefSeq" id="WP_045070359.1">
    <property type="nucleotide sequence ID" value="NZ_JZSL01000025.1"/>
</dbReference>
<comment type="caution">
    <text evidence="1">The sequence shown here is derived from an EMBL/GenBank/DDBJ whole genome shotgun (WGS) entry which is preliminary data.</text>
</comment>
<dbReference type="EMBL" id="PYOJ01000019">
    <property type="protein sequence ID" value="PSV88253.1"/>
    <property type="molecule type" value="Genomic_DNA"/>
</dbReference>
<protein>
    <submittedName>
        <fullName evidence="1">Uncharacterized protein</fullName>
    </submittedName>
</protein>
<organism evidence="1 2">
    <name type="scientific">Photobacterium leiognathi</name>
    <dbReference type="NCBI Taxonomy" id="553611"/>
    <lineage>
        <taxon>Bacteria</taxon>
        <taxon>Pseudomonadati</taxon>
        <taxon>Pseudomonadota</taxon>
        <taxon>Gammaproteobacteria</taxon>
        <taxon>Vibrionales</taxon>
        <taxon>Vibrionaceae</taxon>
        <taxon>Photobacterium</taxon>
    </lineage>
</organism>
<reference evidence="1 2" key="1">
    <citation type="submission" date="2018-03" db="EMBL/GenBank/DDBJ databases">
        <title>Whole genome sequencing of Histamine producing bacteria.</title>
        <authorList>
            <person name="Butler K."/>
        </authorList>
    </citation>
    <scope>NUCLEOTIDE SEQUENCE [LARGE SCALE GENOMIC DNA]</scope>
    <source>
        <strain evidence="1 2">ATCC 33979</strain>
    </source>
</reference>
<evidence type="ECO:0000313" key="1">
    <source>
        <dbReference type="EMBL" id="PSV88253.1"/>
    </source>
</evidence>
<gene>
    <name evidence="1" type="ORF">CTM89_14850</name>
</gene>
<evidence type="ECO:0000313" key="2">
    <source>
        <dbReference type="Proteomes" id="UP000240410"/>
    </source>
</evidence>